<dbReference type="GeneID" id="14874979"/>
<gene>
    <name evidence="1" type="ORF">DFA_04966</name>
</gene>
<dbReference type="EMBL" id="GL883008">
    <property type="protein sequence ID" value="EGG22836.1"/>
    <property type="molecule type" value="Genomic_DNA"/>
</dbReference>
<evidence type="ECO:0000313" key="1">
    <source>
        <dbReference type="EMBL" id="EGG22836.1"/>
    </source>
</evidence>
<dbReference type="AlphaFoldDB" id="F4PMN9"/>
<keyword evidence="2" id="KW-1185">Reference proteome</keyword>
<organism evidence="1 2">
    <name type="scientific">Cavenderia fasciculata</name>
    <name type="common">Slime mold</name>
    <name type="synonym">Dictyostelium fasciculatum</name>
    <dbReference type="NCBI Taxonomy" id="261658"/>
    <lineage>
        <taxon>Eukaryota</taxon>
        <taxon>Amoebozoa</taxon>
        <taxon>Evosea</taxon>
        <taxon>Eumycetozoa</taxon>
        <taxon>Dictyostelia</taxon>
        <taxon>Acytosteliales</taxon>
        <taxon>Cavenderiaceae</taxon>
        <taxon>Cavenderia</taxon>
    </lineage>
</organism>
<sequence length="318" mass="35394">MKCSDRIWLARQAPNIKCQPSTFQFFNEKGGYIYYGVYNLETGNASLNQIDSDPDLSILGFLPKNSSSNEVIAFGITQTTLQIDGLDTDQNSISPIFTIKPSYKYDYAAQQFVLNRFNTILVPGSTLLNGKNYLSLLQFKFGSNTRLPPIPLGQGIIPTGGSPIYPLGAYDPILQDYYIYYTVGGQTAIIKYNFIINSYAILPLDFVPTKLNGIDQLFFFKGDLFYCRIDKGVGVTIALMSLGGEVNYLYKDTNADKKFSVTIQPFVFDQPSGTVSILNPVGDTLYLDVFDLTSYEVTSFTKPNNIPTGTFVISTLYQ</sequence>
<name>F4PMN9_CACFS</name>
<accession>F4PMN9</accession>
<proteinExistence type="predicted"/>
<dbReference type="RefSeq" id="XP_004360687.1">
    <property type="nucleotide sequence ID" value="XM_004360630.1"/>
</dbReference>
<dbReference type="KEGG" id="dfa:DFA_04966"/>
<protein>
    <submittedName>
        <fullName evidence="1">Uncharacterized protein</fullName>
    </submittedName>
</protein>
<evidence type="ECO:0000313" key="2">
    <source>
        <dbReference type="Proteomes" id="UP000007797"/>
    </source>
</evidence>
<reference evidence="2" key="1">
    <citation type="journal article" date="2011" name="Genome Res.">
        <title>Phylogeny-wide analysis of social amoeba genomes highlights ancient origins for complex intercellular communication.</title>
        <authorList>
            <person name="Heidel A.J."/>
            <person name="Lawal H.M."/>
            <person name="Felder M."/>
            <person name="Schilde C."/>
            <person name="Helps N.R."/>
            <person name="Tunggal B."/>
            <person name="Rivero F."/>
            <person name="John U."/>
            <person name="Schleicher M."/>
            <person name="Eichinger L."/>
            <person name="Platzer M."/>
            <person name="Noegel A.A."/>
            <person name="Schaap P."/>
            <person name="Gloeckner G."/>
        </authorList>
    </citation>
    <scope>NUCLEOTIDE SEQUENCE [LARGE SCALE GENOMIC DNA]</scope>
    <source>
        <strain evidence="2">SH3</strain>
    </source>
</reference>
<dbReference type="Proteomes" id="UP000007797">
    <property type="component" value="Unassembled WGS sequence"/>
</dbReference>